<dbReference type="OrthoDB" id="9954976at2"/>
<protein>
    <submittedName>
        <fullName evidence="1">Uncharacterized protein</fullName>
    </submittedName>
</protein>
<evidence type="ECO:0000313" key="1">
    <source>
        <dbReference type="EMBL" id="EOR08197.1"/>
    </source>
</evidence>
<gene>
    <name evidence="1" type="ORF">I593_01552</name>
</gene>
<reference evidence="1 2" key="1">
    <citation type="submission" date="2013-03" db="EMBL/GenBank/DDBJ databases">
        <title>The Genome Sequence of Acinetobacter tandoii CIP 107469.</title>
        <authorList>
            <consortium name="The Broad Institute Genome Sequencing Platform"/>
            <consortium name="The Broad Institute Genome Sequencing Center for Infectious Disease"/>
            <person name="Cerqueira G."/>
            <person name="Feldgarden M."/>
            <person name="Courvalin P."/>
            <person name="Perichon B."/>
            <person name="Grillot-Courvalin C."/>
            <person name="Clermont D."/>
            <person name="Rocha E."/>
            <person name="Yoon E.-J."/>
            <person name="Nemec A."/>
            <person name="Walker B."/>
            <person name="Young S.K."/>
            <person name="Zeng Q."/>
            <person name="Gargeya S."/>
            <person name="Fitzgerald M."/>
            <person name="Haas B."/>
            <person name="Abouelleil A."/>
            <person name="Alvarado L."/>
            <person name="Arachchi H.M."/>
            <person name="Berlin A.M."/>
            <person name="Chapman S.B."/>
            <person name="Dewar J."/>
            <person name="Goldberg J."/>
            <person name="Griggs A."/>
            <person name="Gujja S."/>
            <person name="Hansen M."/>
            <person name="Howarth C."/>
            <person name="Imamovic A."/>
            <person name="Larimer J."/>
            <person name="McCowan C."/>
            <person name="Murphy C."/>
            <person name="Neiman D."/>
            <person name="Pearson M."/>
            <person name="Priest M."/>
            <person name="Roberts A."/>
            <person name="Saif S."/>
            <person name="Shea T."/>
            <person name="Sisk P."/>
            <person name="Sykes S."/>
            <person name="Wortman J."/>
            <person name="Nusbaum C."/>
            <person name="Birren B."/>
        </authorList>
    </citation>
    <scope>NUCLEOTIDE SEQUENCE [LARGE SCALE GENOMIC DNA]</scope>
    <source>
        <strain evidence="1 2">CIP 107469</strain>
    </source>
</reference>
<keyword evidence="2" id="KW-1185">Reference proteome</keyword>
<proteinExistence type="predicted"/>
<comment type="caution">
    <text evidence="1">The sequence shown here is derived from an EMBL/GenBank/DDBJ whole genome shotgun (WGS) entry which is preliminary data.</text>
</comment>
<name>R9B1A5_9GAMM</name>
<sequence length="68" mass="7461">MMINNFQCHNCGLKVEIRSCPVCETNVHILDLNNPMDAFIASGGFVKALAQTCDSSPERVVKSSKEMS</sequence>
<organism evidence="1 2">
    <name type="scientific">Acinetobacter tandoii DSM 14970 = CIP 107469</name>
    <dbReference type="NCBI Taxonomy" id="1120927"/>
    <lineage>
        <taxon>Bacteria</taxon>
        <taxon>Pseudomonadati</taxon>
        <taxon>Pseudomonadota</taxon>
        <taxon>Gammaproteobacteria</taxon>
        <taxon>Moraxellales</taxon>
        <taxon>Moraxellaceae</taxon>
        <taxon>Acinetobacter</taxon>
    </lineage>
</organism>
<accession>R9B1A5</accession>
<dbReference type="RefSeq" id="WP_016166637.1">
    <property type="nucleotide sequence ID" value="NZ_JHZG01000011.1"/>
</dbReference>
<dbReference type="EMBL" id="AQFM01000036">
    <property type="protein sequence ID" value="EOR08197.1"/>
    <property type="molecule type" value="Genomic_DNA"/>
</dbReference>
<dbReference type="AlphaFoldDB" id="R9B1A5"/>
<dbReference type="Proteomes" id="UP000016201">
    <property type="component" value="Unassembled WGS sequence"/>
</dbReference>
<evidence type="ECO:0000313" key="2">
    <source>
        <dbReference type="Proteomes" id="UP000016201"/>
    </source>
</evidence>